<dbReference type="WBParaSite" id="ECPE_0001634601-mRNA-1">
    <property type="protein sequence ID" value="ECPE_0001634601-mRNA-1"/>
    <property type="gene ID" value="ECPE_0001634601"/>
</dbReference>
<dbReference type="PANTHER" id="PTHR33395:SF22">
    <property type="entry name" value="REVERSE TRANSCRIPTASE DOMAIN-CONTAINING PROTEIN"/>
    <property type="match status" value="1"/>
</dbReference>
<sequence length="200" mass="21778">LSKQPNFKHYSGYLSGATPNIQLHYWFMESANDPEKDPLGLLDENGPFNVKKRYELTLTKKSKTEAIGCIHDAGGNVTLTILGKASALPRHFESSYTVDSGITQQAHSKTTECPMDKIRIGPQEVEKTIESLYGNKSAGSGDIHSTILESVKSILARLLASLSAKSLETATLPSDWKAAIATPIYKGVCVAEMPPRTIDQ</sequence>
<dbReference type="SUPFAM" id="SSF53474">
    <property type="entry name" value="alpha/beta-Hydrolases"/>
    <property type="match status" value="1"/>
</dbReference>
<dbReference type="AlphaFoldDB" id="A0A183BAR8"/>
<organism evidence="2">
    <name type="scientific">Echinostoma caproni</name>
    <dbReference type="NCBI Taxonomy" id="27848"/>
    <lineage>
        <taxon>Eukaryota</taxon>
        <taxon>Metazoa</taxon>
        <taxon>Spiralia</taxon>
        <taxon>Lophotrochozoa</taxon>
        <taxon>Platyhelminthes</taxon>
        <taxon>Trematoda</taxon>
        <taxon>Digenea</taxon>
        <taxon>Plagiorchiida</taxon>
        <taxon>Echinostomata</taxon>
        <taxon>Echinostomatoidea</taxon>
        <taxon>Echinostomatidae</taxon>
        <taxon>Echinostoma</taxon>
    </lineage>
</organism>
<dbReference type="PANTHER" id="PTHR33395">
    <property type="entry name" value="TRANSCRIPTASE, PUTATIVE-RELATED-RELATED"/>
    <property type="match status" value="1"/>
</dbReference>
<dbReference type="InterPro" id="IPR029058">
    <property type="entry name" value="AB_hydrolase_fold"/>
</dbReference>
<dbReference type="GO" id="GO:0006508">
    <property type="term" value="P:proteolysis"/>
    <property type="evidence" value="ECO:0007669"/>
    <property type="project" value="InterPro"/>
</dbReference>
<evidence type="ECO:0000313" key="2">
    <source>
        <dbReference type="WBParaSite" id="ECPE_0001634601-mRNA-1"/>
    </source>
</evidence>
<proteinExistence type="inferred from homology"/>
<evidence type="ECO:0000256" key="1">
    <source>
        <dbReference type="ARBA" id="ARBA00009431"/>
    </source>
</evidence>
<protein>
    <submittedName>
        <fullName evidence="2">Reverse transcriptase domain-containing protein</fullName>
    </submittedName>
</protein>
<name>A0A183BAR8_9TREM</name>
<dbReference type="InterPro" id="IPR001563">
    <property type="entry name" value="Peptidase_S10"/>
</dbReference>
<dbReference type="GO" id="GO:0004185">
    <property type="term" value="F:serine-type carboxypeptidase activity"/>
    <property type="evidence" value="ECO:0007669"/>
    <property type="project" value="InterPro"/>
</dbReference>
<reference evidence="2" key="1">
    <citation type="submission" date="2016-06" db="UniProtKB">
        <authorList>
            <consortium name="WormBaseParasite"/>
        </authorList>
    </citation>
    <scope>IDENTIFICATION</scope>
</reference>
<accession>A0A183BAR8</accession>
<dbReference type="Pfam" id="PF00450">
    <property type="entry name" value="Peptidase_S10"/>
    <property type="match status" value="1"/>
</dbReference>
<dbReference type="Gene3D" id="3.40.50.1820">
    <property type="entry name" value="alpha/beta hydrolase"/>
    <property type="match status" value="1"/>
</dbReference>
<comment type="similarity">
    <text evidence="1">Belongs to the peptidase S10 family.</text>
</comment>